<gene>
    <name evidence="3" type="ORF">Raf01_66270</name>
</gene>
<reference evidence="3" key="1">
    <citation type="submission" date="2021-01" db="EMBL/GenBank/DDBJ databases">
        <title>Whole genome shotgun sequence of Rugosimonospora africana NBRC 104875.</title>
        <authorList>
            <person name="Komaki H."/>
            <person name="Tamura T."/>
        </authorList>
    </citation>
    <scope>NUCLEOTIDE SEQUENCE</scope>
    <source>
        <strain evidence="3">NBRC 104875</strain>
    </source>
</reference>
<protein>
    <recommendedName>
        <fullName evidence="2">DUF222 domain-containing protein</fullName>
    </recommendedName>
</protein>
<organism evidence="3 4">
    <name type="scientific">Rugosimonospora africana</name>
    <dbReference type="NCBI Taxonomy" id="556532"/>
    <lineage>
        <taxon>Bacteria</taxon>
        <taxon>Bacillati</taxon>
        <taxon>Actinomycetota</taxon>
        <taxon>Actinomycetes</taxon>
        <taxon>Micromonosporales</taxon>
        <taxon>Micromonosporaceae</taxon>
        <taxon>Rugosimonospora</taxon>
    </lineage>
</organism>
<feature type="compositionally biased region" description="Basic and acidic residues" evidence="1">
    <location>
        <begin position="239"/>
        <end position="248"/>
    </location>
</feature>
<comment type="caution">
    <text evidence="3">The sequence shown here is derived from an EMBL/GenBank/DDBJ whole genome shotgun (WGS) entry which is preliminary data.</text>
</comment>
<proteinExistence type="predicted"/>
<feature type="domain" description="DUF222" evidence="2">
    <location>
        <begin position="50"/>
        <end position="310"/>
    </location>
</feature>
<sequence length="321" mass="35091">MSYAVGSVGFVDRPWAAVQDALKECARVSTWARSPQELIDDVDWVQVLSCQLAALNLELLREVDAQGIPARLGAANTTAWIRDRYRLSAHTASQQVRLAAALDPRIPETAAALVDGSINVEQAQLIAKAVPTLPGQYQADGEKFLIDQCAHLGPRESGWLAERLLDQIAPEVAEQRAAERLARSEERAYADRCFNLTDLHGDARVRFSGWLDRESAAVVRAAIDPLCAPRSNPNGAGPRDSDARDWDARGSGLRSPNPRTADPRDSGPCDSGPHDSGPRDSDPRTPGQRRADALVEVCRLALACRDLPDNAEQQPRRNNYH</sequence>
<dbReference type="Proteomes" id="UP000642748">
    <property type="component" value="Unassembled WGS sequence"/>
</dbReference>
<feature type="compositionally biased region" description="Basic and acidic residues" evidence="1">
    <location>
        <begin position="261"/>
        <end position="292"/>
    </location>
</feature>
<name>A0A8J3QZ61_9ACTN</name>
<evidence type="ECO:0000313" key="3">
    <source>
        <dbReference type="EMBL" id="GIH18455.1"/>
    </source>
</evidence>
<dbReference type="AlphaFoldDB" id="A0A8J3QZ61"/>
<evidence type="ECO:0000313" key="4">
    <source>
        <dbReference type="Proteomes" id="UP000642748"/>
    </source>
</evidence>
<feature type="region of interest" description="Disordered" evidence="1">
    <location>
        <begin position="226"/>
        <end position="292"/>
    </location>
</feature>
<evidence type="ECO:0000256" key="1">
    <source>
        <dbReference type="SAM" id="MobiDB-lite"/>
    </source>
</evidence>
<accession>A0A8J3QZ61</accession>
<dbReference type="InterPro" id="IPR003870">
    <property type="entry name" value="DUF222"/>
</dbReference>
<keyword evidence="4" id="KW-1185">Reference proteome</keyword>
<dbReference type="EMBL" id="BONZ01000067">
    <property type="protein sequence ID" value="GIH18455.1"/>
    <property type="molecule type" value="Genomic_DNA"/>
</dbReference>
<dbReference type="Pfam" id="PF02720">
    <property type="entry name" value="DUF222"/>
    <property type="match status" value="1"/>
</dbReference>
<evidence type="ECO:0000259" key="2">
    <source>
        <dbReference type="Pfam" id="PF02720"/>
    </source>
</evidence>